<reference evidence="6" key="1">
    <citation type="submission" date="2023-02" db="EMBL/GenBank/DDBJ databases">
        <title>Genome of toxic invasive species Heracleum sosnowskyi carries increased number of genes despite the absence of recent whole-genome duplications.</title>
        <authorList>
            <person name="Schelkunov M."/>
            <person name="Shtratnikova V."/>
            <person name="Makarenko M."/>
            <person name="Klepikova A."/>
            <person name="Omelchenko D."/>
            <person name="Novikova G."/>
            <person name="Obukhova E."/>
            <person name="Bogdanov V."/>
            <person name="Penin A."/>
            <person name="Logacheva M."/>
        </authorList>
    </citation>
    <scope>NUCLEOTIDE SEQUENCE</scope>
    <source>
        <strain evidence="6">Hsosn_3</strain>
        <tissue evidence="6">Leaf</tissue>
    </source>
</reference>
<evidence type="ECO:0000256" key="4">
    <source>
        <dbReference type="ARBA" id="ARBA00022989"/>
    </source>
</evidence>
<name>A0AAD8IQK0_9APIA</name>
<comment type="similarity">
    <text evidence="2">Belongs to the cytochrome P450 family.</text>
</comment>
<dbReference type="InterPro" id="IPR044225">
    <property type="entry name" value="KO_chloroplastic"/>
</dbReference>
<dbReference type="InterPro" id="IPR036396">
    <property type="entry name" value="Cyt_P450_sf"/>
</dbReference>
<keyword evidence="7" id="KW-1185">Reference proteome</keyword>
<dbReference type="PANTHER" id="PTHR47283:SF1">
    <property type="entry name" value="ENT-KAURENE OXIDASE, CHLOROPLASTIC"/>
    <property type="match status" value="1"/>
</dbReference>
<reference evidence="6" key="2">
    <citation type="submission" date="2023-05" db="EMBL/GenBank/DDBJ databases">
        <authorList>
            <person name="Schelkunov M.I."/>
        </authorList>
    </citation>
    <scope>NUCLEOTIDE SEQUENCE</scope>
    <source>
        <strain evidence="6">Hsosn_3</strain>
        <tissue evidence="6">Leaf</tissue>
    </source>
</reference>
<evidence type="ECO:0000313" key="6">
    <source>
        <dbReference type="EMBL" id="KAK1389378.1"/>
    </source>
</evidence>
<keyword evidence="5" id="KW-0472">Membrane</keyword>
<keyword evidence="4" id="KW-1133">Transmembrane helix</keyword>
<evidence type="ECO:0000256" key="1">
    <source>
        <dbReference type="ARBA" id="ARBA00004167"/>
    </source>
</evidence>
<dbReference type="GO" id="GO:0009707">
    <property type="term" value="C:chloroplast outer membrane"/>
    <property type="evidence" value="ECO:0007669"/>
    <property type="project" value="TreeGrafter"/>
</dbReference>
<dbReference type="GO" id="GO:0009686">
    <property type="term" value="P:gibberellin biosynthetic process"/>
    <property type="evidence" value="ECO:0007669"/>
    <property type="project" value="InterPro"/>
</dbReference>
<dbReference type="PANTHER" id="PTHR47283">
    <property type="entry name" value="ENT-KAURENE OXIDASE, CHLOROPLASTIC"/>
    <property type="match status" value="1"/>
</dbReference>
<dbReference type="AlphaFoldDB" id="A0AAD8IQK0"/>
<organism evidence="6 7">
    <name type="scientific">Heracleum sosnowskyi</name>
    <dbReference type="NCBI Taxonomy" id="360622"/>
    <lineage>
        <taxon>Eukaryota</taxon>
        <taxon>Viridiplantae</taxon>
        <taxon>Streptophyta</taxon>
        <taxon>Embryophyta</taxon>
        <taxon>Tracheophyta</taxon>
        <taxon>Spermatophyta</taxon>
        <taxon>Magnoliopsida</taxon>
        <taxon>eudicotyledons</taxon>
        <taxon>Gunneridae</taxon>
        <taxon>Pentapetalae</taxon>
        <taxon>asterids</taxon>
        <taxon>campanulids</taxon>
        <taxon>Apiales</taxon>
        <taxon>Apiaceae</taxon>
        <taxon>Apioideae</taxon>
        <taxon>apioid superclade</taxon>
        <taxon>Tordylieae</taxon>
        <taxon>Tordyliinae</taxon>
        <taxon>Heracleum</taxon>
    </lineage>
</organism>
<dbReference type="GO" id="GO:0005506">
    <property type="term" value="F:iron ion binding"/>
    <property type="evidence" value="ECO:0007669"/>
    <property type="project" value="InterPro"/>
</dbReference>
<gene>
    <name evidence="6" type="ORF">POM88_017556</name>
</gene>
<evidence type="ECO:0000313" key="7">
    <source>
        <dbReference type="Proteomes" id="UP001237642"/>
    </source>
</evidence>
<dbReference type="Proteomes" id="UP001237642">
    <property type="component" value="Unassembled WGS sequence"/>
</dbReference>
<keyword evidence="3" id="KW-0812">Transmembrane</keyword>
<dbReference type="InterPro" id="IPR001128">
    <property type="entry name" value="Cyt_P450"/>
</dbReference>
<evidence type="ECO:0000256" key="3">
    <source>
        <dbReference type="ARBA" id="ARBA00022692"/>
    </source>
</evidence>
<dbReference type="GO" id="GO:0052615">
    <property type="term" value="F:ent-kaurene oxidase activity"/>
    <property type="evidence" value="ECO:0007669"/>
    <property type="project" value="InterPro"/>
</dbReference>
<comment type="subcellular location">
    <subcellularLocation>
        <location evidence="1">Membrane</location>
        <topology evidence="1">Single-pass membrane protein</topology>
    </subcellularLocation>
</comment>
<protein>
    <submittedName>
        <fullName evidence="6">Ent-kaurene oxidase, chloroplastic-like</fullName>
    </submittedName>
</protein>
<comment type="caution">
    <text evidence="6">The sequence shown here is derived from an EMBL/GenBank/DDBJ whole genome shotgun (WGS) entry which is preliminary data.</text>
</comment>
<sequence length="104" mass="11657">MDVVVAVGGFSLWFRKTFVDHKQKSPTNLPALPEVPGLPLIGNLLQLKEKKPHKTFTKWAETYGPFYSIKTGSNTVVVLNSNNVAEEVASSFFIILSFDKFRLN</sequence>
<dbReference type="GO" id="GO:0010241">
    <property type="term" value="P:ent-kaurene oxidation to kaurenoic acid"/>
    <property type="evidence" value="ECO:0007669"/>
    <property type="project" value="InterPro"/>
</dbReference>
<dbReference type="EMBL" id="JAUIZM010000004">
    <property type="protein sequence ID" value="KAK1389378.1"/>
    <property type="molecule type" value="Genomic_DNA"/>
</dbReference>
<dbReference type="SUPFAM" id="SSF48264">
    <property type="entry name" value="Cytochrome P450"/>
    <property type="match status" value="1"/>
</dbReference>
<evidence type="ECO:0000256" key="5">
    <source>
        <dbReference type="ARBA" id="ARBA00023136"/>
    </source>
</evidence>
<dbReference type="Pfam" id="PF00067">
    <property type="entry name" value="p450"/>
    <property type="match status" value="1"/>
</dbReference>
<dbReference type="GO" id="GO:0020037">
    <property type="term" value="F:heme binding"/>
    <property type="evidence" value="ECO:0007669"/>
    <property type="project" value="InterPro"/>
</dbReference>
<dbReference type="GO" id="GO:0005783">
    <property type="term" value="C:endoplasmic reticulum"/>
    <property type="evidence" value="ECO:0007669"/>
    <property type="project" value="TreeGrafter"/>
</dbReference>
<dbReference type="Gene3D" id="1.10.630.10">
    <property type="entry name" value="Cytochrome P450"/>
    <property type="match status" value="1"/>
</dbReference>
<proteinExistence type="inferred from homology"/>
<accession>A0AAD8IQK0</accession>
<evidence type="ECO:0000256" key="2">
    <source>
        <dbReference type="ARBA" id="ARBA00010617"/>
    </source>
</evidence>
<dbReference type="GO" id="GO:0016709">
    <property type="term" value="F:oxidoreductase activity, acting on paired donors, with incorporation or reduction of molecular oxygen, NAD(P)H as one donor, and incorporation of one atom of oxygen"/>
    <property type="evidence" value="ECO:0007669"/>
    <property type="project" value="TreeGrafter"/>
</dbReference>